<sequence length="64" mass="7393">MVARSLMPKYNFDWLDDEAKQTVYGTIDLQLKVHKGQIVLGTITGIKKQRSLQDTQKSREDLIE</sequence>
<gene>
    <name evidence="1" type="ORF">LCGC14_1826300</name>
</gene>
<evidence type="ECO:0000313" key="1">
    <source>
        <dbReference type="EMBL" id="KKL98248.1"/>
    </source>
</evidence>
<proteinExistence type="predicted"/>
<name>A0A0F9GHR3_9ZZZZ</name>
<dbReference type="EMBL" id="LAZR01017966">
    <property type="protein sequence ID" value="KKL98248.1"/>
    <property type="molecule type" value="Genomic_DNA"/>
</dbReference>
<accession>A0A0F9GHR3</accession>
<organism evidence="1">
    <name type="scientific">marine sediment metagenome</name>
    <dbReference type="NCBI Taxonomy" id="412755"/>
    <lineage>
        <taxon>unclassified sequences</taxon>
        <taxon>metagenomes</taxon>
        <taxon>ecological metagenomes</taxon>
    </lineage>
</organism>
<protein>
    <submittedName>
        <fullName evidence="1">Uncharacterized protein</fullName>
    </submittedName>
</protein>
<comment type="caution">
    <text evidence="1">The sequence shown here is derived from an EMBL/GenBank/DDBJ whole genome shotgun (WGS) entry which is preliminary data.</text>
</comment>
<reference evidence="1" key="1">
    <citation type="journal article" date="2015" name="Nature">
        <title>Complex archaea that bridge the gap between prokaryotes and eukaryotes.</title>
        <authorList>
            <person name="Spang A."/>
            <person name="Saw J.H."/>
            <person name="Jorgensen S.L."/>
            <person name="Zaremba-Niedzwiedzka K."/>
            <person name="Martijn J."/>
            <person name="Lind A.E."/>
            <person name="van Eijk R."/>
            <person name="Schleper C."/>
            <person name="Guy L."/>
            <person name="Ettema T.J."/>
        </authorList>
    </citation>
    <scope>NUCLEOTIDE SEQUENCE</scope>
</reference>
<dbReference type="AlphaFoldDB" id="A0A0F9GHR3"/>